<dbReference type="Pfam" id="PF03125">
    <property type="entry name" value="Sre"/>
    <property type="match status" value="1"/>
</dbReference>
<comment type="similarity">
    <text evidence="1">Belongs to the nematode receptor-like protein sre family.</text>
</comment>
<dbReference type="PANTHER" id="PTHR47521:SF7">
    <property type="entry name" value="SERPENTINE RECEPTOR CLASS EPSILON-6"/>
    <property type="match status" value="1"/>
</dbReference>
<protein>
    <recommendedName>
        <fullName evidence="5">G protein-coupled receptor</fullName>
    </recommendedName>
</protein>
<feature type="transmembrane region" description="Helical" evidence="2">
    <location>
        <begin position="46"/>
        <end position="68"/>
    </location>
</feature>
<comment type="caution">
    <text evidence="3">The sequence shown here is derived from an EMBL/GenBank/DDBJ whole genome shotgun (WGS) entry which is preliminary data.</text>
</comment>
<evidence type="ECO:0000256" key="2">
    <source>
        <dbReference type="SAM" id="Phobius"/>
    </source>
</evidence>
<dbReference type="InterPro" id="IPR052860">
    <property type="entry name" value="NRL-GPCR1"/>
</dbReference>
<sequence length="113" mass="12825">MQLQAFFLVYRLNLSEMRILKRGAVIHTYSVSRTYQLNENIALMKMLLRIAVPLVAATTPAFLFYPVFKVIPPGSGYYGLRYFSVEMYDLWLAVLLTALIICVPIADAATRTS</sequence>
<keyword evidence="2" id="KW-0812">Transmembrane</keyword>
<dbReference type="Proteomes" id="UP001432322">
    <property type="component" value="Unassembled WGS sequence"/>
</dbReference>
<keyword evidence="4" id="KW-1185">Reference proteome</keyword>
<dbReference type="GO" id="GO:0016020">
    <property type="term" value="C:membrane"/>
    <property type="evidence" value="ECO:0007669"/>
    <property type="project" value="InterPro"/>
</dbReference>
<dbReference type="AlphaFoldDB" id="A0AAV5VII3"/>
<evidence type="ECO:0008006" key="5">
    <source>
        <dbReference type="Google" id="ProtNLM"/>
    </source>
</evidence>
<name>A0AAV5VII3_9BILA</name>
<accession>A0AAV5VII3</accession>
<keyword evidence="2" id="KW-1133">Transmembrane helix</keyword>
<feature type="non-terminal residue" evidence="3">
    <location>
        <position position="113"/>
    </location>
</feature>
<evidence type="ECO:0000256" key="1">
    <source>
        <dbReference type="ARBA" id="ARBA00006803"/>
    </source>
</evidence>
<keyword evidence="2" id="KW-0472">Membrane</keyword>
<feature type="transmembrane region" description="Helical" evidence="2">
    <location>
        <begin position="88"/>
        <end position="109"/>
    </location>
</feature>
<dbReference type="PANTHER" id="PTHR47521">
    <property type="entry name" value="SERPENTINE RECEPTOR, CLASS E (EPSILON)-RELATED"/>
    <property type="match status" value="1"/>
</dbReference>
<organism evidence="3 4">
    <name type="scientific">Pristionchus fissidentatus</name>
    <dbReference type="NCBI Taxonomy" id="1538716"/>
    <lineage>
        <taxon>Eukaryota</taxon>
        <taxon>Metazoa</taxon>
        <taxon>Ecdysozoa</taxon>
        <taxon>Nematoda</taxon>
        <taxon>Chromadorea</taxon>
        <taxon>Rhabditida</taxon>
        <taxon>Rhabditina</taxon>
        <taxon>Diplogasteromorpha</taxon>
        <taxon>Diplogasteroidea</taxon>
        <taxon>Neodiplogasteridae</taxon>
        <taxon>Pristionchus</taxon>
    </lineage>
</organism>
<gene>
    <name evidence="3" type="ORF">PFISCL1PPCAC_9727</name>
</gene>
<dbReference type="EMBL" id="BTSY01000003">
    <property type="protein sequence ID" value="GMT18430.1"/>
    <property type="molecule type" value="Genomic_DNA"/>
</dbReference>
<proteinExistence type="inferred from homology"/>
<reference evidence="3" key="1">
    <citation type="submission" date="2023-10" db="EMBL/GenBank/DDBJ databases">
        <title>Genome assembly of Pristionchus species.</title>
        <authorList>
            <person name="Yoshida K."/>
            <person name="Sommer R.J."/>
        </authorList>
    </citation>
    <scope>NUCLEOTIDE SEQUENCE</scope>
    <source>
        <strain evidence="3">RS5133</strain>
    </source>
</reference>
<dbReference type="InterPro" id="IPR004151">
    <property type="entry name" value="7TM_GPCR_serpentine_rcpt_Sre"/>
</dbReference>
<dbReference type="GO" id="GO:0007606">
    <property type="term" value="P:sensory perception of chemical stimulus"/>
    <property type="evidence" value="ECO:0007669"/>
    <property type="project" value="InterPro"/>
</dbReference>
<evidence type="ECO:0000313" key="3">
    <source>
        <dbReference type="EMBL" id="GMT18430.1"/>
    </source>
</evidence>
<evidence type="ECO:0000313" key="4">
    <source>
        <dbReference type="Proteomes" id="UP001432322"/>
    </source>
</evidence>